<keyword evidence="3" id="KW-0808">Transferase</keyword>
<dbReference type="Gene3D" id="3.60.90.10">
    <property type="entry name" value="S-adenosylmethionine decarboxylase"/>
    <property type="match status" value="1"/>
</dbReference>
<dbReference type="HAMAP" id="MF_00198">
    <property type="entry name" value="Spermidine_synth"/>
    <property type="match status" value="1"/>
</dbReference>
<reference evidence="12" key="1">
    <citation type="journal article" date="2020" name="Nature">
        <title>Giant virus diversity and host interactions through global metagenomics.</title>
        <authorList>
            <person name="Schulz F."/>
            <person name="Roux S."/>
            <person name="Paez-Espino D."/>
            <person name="Jungbluth S."/>
            <person name="Walsh D.A."/>
            <person name="Denef V.J."/>
            <person name="McMahon K.D."/>
            <person name="Konstantinidis K.T."/>
            <person name="Eloe-Fadrosh E.A."/>
            <person name="Kyrpides N.C."/>
            <person name="Woyke T."/>
        </authorList>
    </citation>
    <scope>NUCLEOTIDE SEQUENCE</scope>
    <source>
        <strain evidence="12">GVMAG-M-3300024302-11</strain>
    </source>
</reference>
<accession>A0A6C0ITL9</accession>
<evidence type="ECO:0000256" key="10">
    <source>
        <dbReference type="ARBA" id="ARBA00023317"/>
    </source>
</evidence>
<evidence type="ECO:0000256" key="6">
    <source>
        <dbReference type="ARBA" id="ARBA00023115"/>
    </source>
</evidence>
<dbReference type="NCBIfam" id="TIGR03330">
    <property type="entry name" value="SAM_DCase_Bsu"/>
    <property type="match status" value="1"/>
</dbReference>
<evidence type="ECO:0000259" key="11">
    <source>
        <dbReference type="PROSITE" id="PS51006"/>
    </source>
</evidence>
<name>A0A6C0ITL9_9ZZZZ</name>
<dbReference type="GO" id="GO:0004014">
    <property type="term" value="F:adenosylmethionine decarboxylase activity"/>
    <property type="evidence" value="ECO:0007669"/>
    <property type="project" value="InterPro"/>
</dbReference>
<dbReference type="InterPro" id="IPR030374">
    <property type="entry name" value="PABS"/>
</dbReference>
<comment type="similarity">
    <text evidence="2">Belongs to the spermidine/spermine synthase family.</text>
</comment>
<evidence type="ECO:0000256" key="8">
    <source>
        <dbReference type="ARBA" id="ARBA00023239"/>
    </source>
</evidence>
<keyword evidence="8" id="KW-0456">Lyase</keyword>
<dbReference type="Gene3D" id="3.40.50.150">
    <property type="entry name" value="Vaccinia Virus protein VP39"/>
    <property type="match status" value="1"/>
</dbReference>
<dbReference type="Pfam" id="PF17284">
    <property type="entry name" value="Spermine_synt_N"/>
    <property type="match status" value="1"/>
</dbReference>
<dbReference type="Pfam" id="PF02675">
    <property type="entry name" value="AdoMet_dc"/>
    <property type="match status" value="1"/>
</dbReference>
<dbReference type="AlphaFoldDB" id="A0A6C0ITL9"/>
<dbReference type="EMBL" id="MN740260">
    <property type="protein sequence ID" value="QHT96601.1"/>
    <property type="molecule type" value="Genomic_DNA"/>
</dbReference>
<sequence>MDNIEKIFWNIVKDSGKDCVNINKIRQNYKLKYDKDTINQIDSLFNKYYSLVWAKLEPAMGHVYSEDTDCFRDFVFHLLSKGETKLEIFLNKESSSNIFKDVSKFSVEYIIKKKLFEEKSKYQLVQVFETKNFGNMLVIDNDVQLTESDEMNYHEMIGHVPLNYFNKDINVLIIGGGDGGTAREVLKHNNVVKLTMVDIDEVVVRAAKLHFKNFEPTLNSTDPRFNLIIGDGFEYVKNYIVSDTQPKFDLVIIDSTDFNQSVPLFTNQFFEYIKKIVNDKYLICFNADNVNWNEKSIVNIVKTKRELFKYVNPYGVYIPTFAGGFYSFCLVSDTINPLEHLIDWDFYKKKNLDLQYYTHKIHTSSFNLPSKLEKKLEKYKYKSEKKAKGVHYLIDFEEIPFNILNDQEYLNTLFEKALTISKMTVLNTKIHKFEPQGLTGFYLLSESHLSFHTWPENGTISIDLYTCGDFKLAKDAINSMLDTFKSYPYKLKKLCR</sequence>
<dbReference type="SUPFAM" id="SSF56276">
    <property type="entry name" value="S-adenosylmethionine decarboxylase"/>
    <property type="match status" value="1"/>
</dbReference>
<evidence type="ECO:0000256" key="4">
    <source>
        <dbReference type="ARBA" id="ARBA00022793"/>
    </source>
</evidence>
<dbReference type="GO" id="GO:0008295">
    <property type="term" value="P:spermidine biosynthetic process"/>
    <property type="evidence" value="ECO:0007669"/>
    <property type="project" value="InterPro"/>
</dbReference>
<evidence type="ECO:0000256" key="2">
    <source>
        <dbReference type="ARBA" id="ARBA00007867"/>
    </source>
</evidence>
<dbReference type="GO" id="GO:0016740">
    <property type="term" value="F:transferase activity"/>
    <property type="evidence" value="ECO:0007669"/>
    <property type="project" value="UniProtKB-KW"/>
</dbReference>
<keyword evidence="7" id="KW-0865">Zymogen</keyword>
<dbReference type="PANTHER" id="PTHR11558">
    <property type="entry name" value="SPERMIDINE/SPERMINE SYNTHASE"/>
    <property type="match status" value="1"/>
</dbReference>
<proteinExistence type="inferred from homology"/>
<keyword evidence="6" id="KW-0620">Polyamine biosynthesis</keyword>
<dbReference type="PROSITE" id="PS01330">
    <property type="entry name" value="PABS_1"/>
    <property type="match status" value="1"/>
</dbReference>
<keyword evidence="5" id="KW-0068">Autocatalytic cleavage</keyword>
<dbReference type="InterPro" id="IPR029063">
    <property type="entry name" value="SAM-dependent_MTases_sf"/>
</dbReference>
<keyword evidence="9" id="KW-0704">Schiff base</keyword>
<keyword evidence="10" id="KW-0670">Pyruvate</keyword>
<dbReference type="InterPro" id="IPR037163">
    <property type="entry name" value="Spermidine_synt_N_sf"/>
</dbReference>
<keyword evidence="4" id="KW-0210">Decarboxylase</keyword>
<dbReference type="Gene3D" id="2.30.140.10">
    <property type="entry name" value="Spermidine synthase, tetramerisation domain"/>
    <property type="match status" value="1"/>
</dbReference>
<evidence type="ECO:0000256" key="9">
    <source>
        <dbReference type="ARBA" id="ARBA00023270"/>
    </source>
</evidence>
<dbReference type="InterPro" id="IPR003826">
    <property type="entry name" value="AdoMetDC_fam_prok"/>
</dbReference>
<evidence type="ECO:0000256" key="7">
    <source>
        <dbReference type="ARBA" id="ARBA00023145"/>
    </source>
</evidence>
<comment type="cofactor">
    <cofactor evidence="1">
        <name>pyruvate</name>
        <dbReference type="ChEBI" id="CHEBI:15361"/>
    </cofactor>
</comment>
<protein>
    <recommendedName>
        <fullName evidence="11">PABS domain-containing protein</fullName>
    </recommendedName>
</protein>
<dbReference type="InterPro" id="IPR035246">
    <property type="entry name" value="Spermidine_synt_N"/>
</dbReference>
<evidence type="ECO:0000256" key="3">
    <source>
        <dbReference type="ARBA" id="ARBA00022679"/>
    </source>
</evidence>
<dbReference type="PROSITE" id="PS51006">
    <property type="entry name" value="PABS_2"/>
    <property type="match status" value="1"/>
</dbReference>
<organism evidence="12">
    <name type="scientific">viral metagenome</name>
    <dbReference type="NCBI Taxonomy" id="1070528"/>
    <lineage>
        <taxon>unclassified sequences</taxon>
        <taxon>metagenomes</taxon>
        <taxon>organismal metagenomes</taxon>
    </lineage>
</organism>
<dbReference type="PANTHER" id="PTHR11558:SF11">
    <property type="entry name" value="SPERMIDINE SYNTHASE"/>
    <property type="match status" value="1"/>
</dbReference>
<evidence type="ECO:0000313" key="12">
    <source>
        <dbReference type="EMBL" id="QHT96601.1"/>
    </source>
</evidence>
<dbReference type="SUPFAM" id="SSF53335">
    <property type="entry name" value="S-adenosyl-L-methionine-dependent methyltransferases"/>
    <property type="match status" value="1"/>
</dbReference>
<dbReference type="InterPro" id="IPR001045">
    <property type="entry name" value="Spermi_synthase"/>
</dbReference>
<dbReference type="InterPro" id="IPR016067">
    <property type="entry name" value="S-AdoMet_deCO2ase_core"/>
</dbReference>
<dbReference type="Pfam" id="PF01564">
    <property type="entry name" value="Spermine_synth"/>
    <property type="match status" value="1"/>
</dbReference>
<dbReference type="InterPro" id="IPR030373">
    <property type="entry name" value="PABS_CS"/>
</dbReference>
<evidence type="ECO:0000256" key="5">
    <source>
        <dbReference type="ARBA" id="ARBA00022813"/>
    </source>
</evidence>
<dbReference type="CDD" id="cd02440">
    <property type="entry name" value="AdoMet_MTases"/>
    <property type="match status" value="1"/>
</dbReference>
<feature type="domain" description="PABS" evidence="11">
    <location>
        <begin position="96"/>
        <end position="333"/>
    </location>
</feature>
<dbReference type="InterPro" id="IPR017716">
    <property type="entry name" value="S-AdoMet_deCOase_pro-enz"/>
</dbReference>
<evidence type="ECO:0000256" key="1">
    <source>
        <dbReference type="ARBA" id="ARBA00001928"/>
    </source>
</evidence>